<feature type="region of interest" description="Disordered" evidence="1">
    <location>
        <begin position="133"/>
        <end position="153"/>
    </location>
</feature>
<evidence type="ECO:0000313" key="4">
    <source>
        <dbReference type="Proteomes" id="UP000530660"/>
    </source>
</evidence>
<dbReference type="Pfam" id="PF01253">
    <property type="entry name" value="SUI1"/>
    <property type="match status" value="1"/>
</dbReference>
<dbReference type="PANTHER" id="PTHR12789:SF0">
    <property type="entry name" value="DENSITY-REGULATED PROTEIN"/>
    <property type="match status" value="1"/>
</dbReference>
<gene>
    <name evidence="3" type="ORF">F1559_000081</name>
</gene>
<organism evidence="3 4">
    <name type="scientific">Cyanidiococcus yangmingshanensis</name>
    <dbReference type="NCBI Taxonomy" id="2690220"/>
    <lineage>
        <taxon>Eukaryota</taxon>
        <taxon>Rhodophyta</taxon>
        <taxon>Bangiophyceae</taxon>
        <taxon>Cyanidiales</taxon>
        <taxon>Cyanidiaceae</taxon>
        <taxon>Cyanidiococcus</taxon>
    </lineage>
</organism>
<comment type="caution">
    <text evidence="3">The sequence shown here is derived from an EMBL/GenBank/DDBJ whole genome shotgun (WGS) entry which is preliminary data.</text>
</comment>
<dbReference type="InterPro" id="IPR050318">
    <property type="entry name" value="DENR/SUI1_TIF"/>
</dbReference>
<dbReference type="GO" id="GO:0003729">
    <property type="term" value="F:mRNA binding"/>
    <property type="evidence" value="ECO:0007669"/>
    <property type="project" value="TreeGrafter"/>
</dbReference>
<evidence type="ECO:0000313" key="3">
    <source>
        <dbReference type="EMBL" id="KAF6001388.1"/>
    </source>
</evidence>
<name>A0A7J7IEE7_9RHOD</name>
<reference evidence="3 4" key="1">
    <citation type="journal article" date="2020" name="J. Phycol.">
        <title>Comparative genome analysis reveals Cyanidiococcus gen. nov., a new extremophilic red algal genus sister to Cyanidioschyzon (Cyanidioschyzonaceae, Rhodophyta).</title>
        <authorList>
            <person name="Liu S.-L."/>
            <person name="Chiang Y.-R."/>
            <person name="Yoon H.S."/>
            <person name="Fu H.-Y."/>
        </authorList>
    </citation>
    <scope>NUCLEOTIDE SEQUENCE [LARGE SCALE GENOMIC DNA]</scope>
    <source>
        <strain evidence="3 4">THAL066</strain>
    </source>
</reference>
<dbReference type="Pfam" id="PF21023">
    <property type="entry name" value="DENR_N"/>
    <property type="match status" value="1"/>
</dbReference>
<feature type="region of interest" description="Disordered" evidence="1">
    <location>
        <begin position="1"/>
        <end position="42"/>
    </location>
</feature>
<dbReference type="EMBL" id="VWRR01000014">
    <property type="protein sequence ID" value="KAF6001388.1"/>
    <property type="molecule type" value="Genomic_DNA"/>
</dbReference>
<dbReference type="InterPro" id="IPR036877">
    <property type="entry name" value="SUI1_dom_sf"/>
</dbReference>
<feature type="compositionally biased region" description="Basic and acidic residues" evidence="1">
    <location>
        <begin position="7"/>
        <end position="18"/>
    </location>
</feature>
<dbReference type="OrthoDB" id="277199at2759"/>
<evidence type="ECO:0000259" key="2">
    <source>
        <dbReference type="PROSITE" id="PS50296"/>
    </source>
</evidence>
<dbReference type="PROSITE" id="PS50296">
    <property type="entry name" value="SUI1"/>
    <property type="match status" value="1"/>
</dbReference>
<dbReference type="AlphaFoldDB" id="A0A7J7IEE7"/>
<feature type="domain" description="SUI1" evidence="2">
    <location>
        <begin position="157"/>
        <end position="230"/>
    </location>
</feature>
<dbReference type="GO" id="GO:0001731">
    <property type="term" value="P:formation of translation preinitiation complex"/>
    <property type="evidence" value="ECO:0007669"/>
    <property type="project" value="TreeGrafter"/>
</dbReference>
<dbReference type="Gene3D" id="3.30.780.10">
    <property type="entry name" value="SUI1-like domain"/>
    <property type="match status" value="1"/>
</dbReference>
<dbReference type="InterPro" id="IPR048517">
    <property type="entry name" value="DENR_N"/>
</dbReference>
<dbReference type="Proteomes" id="UP000530660">
    <property type="component" value="Unassembled WGS sequence"/>
</dbReference>
<dbReference type="GO" id="GO:0002188">
    <property type="term" value="P:translation reinitiation"/>
    <property type="evidence" value="ECO:0007669"/>
    <property type="project" value="TreeGrafter"/>
</dbReference>
<dbReference type="PANTHER" id="PTHR12789">
    <property type="entry name" value="DENSITY-REGULATED PROTEIN HOMOLOG"/>
    <property type="match status" value="1"/>
</dbReference>
<dbReference type="InterPro" id="IPR001950">
    <property type="entry name" value="SUI1"/>
</dbReference>
<protein>
    <recommendedName>
        <fullName evidence="2">SUI1 domain-containing protein</fullName>
    </recommendedName>
</protein>
<dbReference type="SUPFAM" id="SSF55159">
    <property type="entry name" value="eIF1-like"/>
    <property type="match status" value="1"/>
</dbReference>
<keyword evidence="4" id="KW-1185">Reference proteome</keyword>
<evidence type="ECO:0000256" key="1">
    <source>
        <dbReference type="SAM" id="MobiDB-lite"/>
    </source>
</evidence>
<dbReference type="GO" id="GO:0003743">
    <property type="term" value="F:translation initiation factor activity"/>
    <property type="evidence" value="ECO:0007669"/>
    <property type="project" value="InterPro"/>
</dbReference>
<sequence length="282" mass="31204">MEDSTSDGEKRGEVERSEGLVATELDDATESPARNTRDPRYPLQTEYAPCGWPPEYCEFHTKEELQSCLPWLLDHYPEWFEPIHPGRGTEAALAETKTYPETLRNGLGDASIDYSAFANYFAELKVTAQERAVEPPSVKAPAKSSGGKQKTGRTPEIVIQVSKVKGNKQMTAVYGLGAFIDKACMKDLAKACKKRFSCGATVTRTEAHGETLEIQGDRASEIAEWIRDDFSLPPDRIFFCVKRRLEEQTGSLLMSGTPEFSEYAAKIVNTTAIFTGLLCSAV</sequence>
<proteinExistence type="predicted"/>
<accession>A0A7J7IEE7</accession>